<dbReference type="InterPro" id="IPR005314">
    <property type="entry name" value="Peptidase_C50"/>
</dbReference>
<keyword evidence="4" id="KW-0159">Chromosome partition</keyword>
<reference evidence="7" key="1">
    <citation type="submission" date="2016-11" db="EMBL/GenBank/DDBJ databases">
        <authorList>
            <person name="Guldener U."/>
        </authorList>
    </citation>
    <scope>NUCLEOTIDE SEQUENCE [LARGE SCALE GENOMIC DNA]</scope>
</reference>
<dbReference type="GO" id="GO:0005634">
    <property type="term" value="C:nucleus"/>
    <property type="evidence" value="ECO:0007669"/>
    <property type="project" value="InterPro"/>
</dbReference>
<gene>
    <name evidence="6" type="ORF">HGUI_03588</name>
</gene>
<dbReference type="OrthoDB" id="10255632at2759"/>
<dbReference type="PROSITE" id="PS51700">
    <property type="entry name" value="SEPARIN"/>
    <property type="match status" value="1"/>
</dbReference>
<organism evidence="6 7">
    <name type="scientific">Hanseniaspora guilliermondii</name>
    <dbReference type="NCBI Taxonomy" id="56406"/>
    <lineage>
        <taxon>Eukaryota</taxon>
        <taxon>Fungi</taxon>
        <taxon>Dikarya</taxon>
        <taxon>Ascomycota</taxon>
        <taxon>Saccharomycotina</taxon>
        <taxon>Saccharomycetes</taxon>
        <taxon>Saccharomycodales</taxon>
        <taxon>Saccharomycodaceae</taxon>
        <taxon>Hanseniaspora</taxon>
    </lineage>
</organism>
<dbReference type="VEuPathDB" id="FungiDB:HGUI_03588"/>
<dbReference type="GO" id="GO:0006508">
    <property type="term" value="P:proteolysis"/>
    <property type="evidence" value="ECO:0007669"/>
    <property type="project" value="InterPro"/>
</dbReference>
<dbReference type="EC" id="3.4.22.49" evidence="2"/>
<dbReference type="GO" id="GO:0072686">
    <property type="term" value="C:mitotic spindle"/>
    <property type="evidence" value="ECO:0007669"/>
    <property type="project" value="TreeGrafter"/>
</dbReference>
<name>A0A1L0B8E3_9ASCO</name>
<feature type="domain" description="Peptidase C50" evidence="5">
    <location>
        <begin position="1300"/>
        <end position="1395"/>
    </location>
</feature>
<evidence type="ECO:0000256" key="3">
    <source>
        <dbReference type="ARBA" id="ARBA00022801"/>
    </source>
</evidence>
<dbReference type="GO" id="GO:0051307">
    <property type="term" value="P:meiotic chromosome separation"/>
    <property type="evidence" value="ECO:0007669"/>
    <property type="project" value="TreeGrafter"/>
</dbReference>
<evidence type="ECO:0000313" key="7">
    <source>
        <dbReference type="Proteomes" id="UP000183365"/>
    </source>
</evidence>
<dbReference type="PANTHER" id="PTHR12792:SF0">
    <property type="entry name" value="SEPARIN"/>
    <property type="match status" value="1"/>
</dbReference>
<evidence type="ECO:0000259" key="5">
    <source>
        <dbReference type="PROSITE" id="PS51700"/>
    </source>
</evidence>
<comment type="catalytic activity">
    <reaction evidence="1">
        <text>All bonds known to be hydrolyzed by this endopeptidase have arginine in P1 and an acidic residue in P4. P6 is often occupied by an acidic residue or by a hydroxy-amino-acid residue, the phosphorylation of which enhances cleavage.</text>
        <dbReference type="EC" id="3.4.22.49"/>
    </reaction>
</comment>
<dbReference type="PANTHER" id="PTHR12792">
    <property type="entry name" value="EXTRA SPINDLE POLES 1-RELATED"/>
    <property type="match status" value="1"/>
</dbReference>
<dbReference type="EMBL" id="FQNF01000099">
    <property type="protein sequence ID" value="SGZ41387.1"/>
    <property type="molecule type" value="Genomic_DNA"/>
</dbReference>
<sequence>MENSRRHSANNKIRTDLSSQLQFEENHQYENIHNITNDSFLKTNKRKYNENHIMSKHFDINIDEKQSIFYTKLEEQEDILLLKKPKLTTTSKIAFEDKSIIRKKYDDTFDQYKRCKANFEKDLLDSNVNEIFLSLLKICCNDHLLDKIPNLAYEHISFYNKALRIIKNKDIYKLMVIEKWIIDVFNQLTTPFDEITELYEILLIDFYCYNKKYIHHLKLIVIQLFILKNEQKDESVASLLKMFLYDKRFLFGFAENESQIQNVLKVLLHLMAVYNSKNNINLKFFFLSKMLEYCKSHKIDLNTYLKNQKLNTTQVRRLLTELICKKEVPEKYAFYIEGYLSKLGFKTDLKVDKYYDSVFISNQKWAIKFESSFKKQNMSIEFVDKLYGFYNFYINHISISGMIIDHKLQKSLHLLVKRLDKDIIYLCENFKSQDIFNKVQSIISNLIDIFINLNYEKGLLEILSTISFNLFVKKSNEDYLHNFLKVSFYIFYTSDRSEETYKRTLHRIIKSIQCILSMDMRRSLFRKIISYNSLSSNSSLSTASDFILKHLQTMHSILPLIDFSEPEFHKTSELMQALFMSGDIRYVTQNKTMLMKVSKSWSFLTKMLFQLISQESNILAIERVDEDLRPNSCLYNEKNFILCGFQFYKEMKKRSMLKLFKIGNFYMDMVLSIRAEEYQISCIEKEFLRNLFAYLKLNGFYQLVVEIFQKLKVHIEKKSHSNNANILSCLRPLYLNIRGMLLYFTYSNAENIVLNMFLSNIFGNKNKDTIDFDELNSQLEGVLNIKDLLTYQHSLNMEYPIIFDYNSSKFSKLSKALKIEVVFFNMNFNIKQGILLLQEGEGKYTEALQSFKSVLSLGKSLIKQSDSISQLIRIRTIDYIMTSFDHIIKIIIHMGNFQYYDYYIKEFDIILSSINEPVIRFKKYSLSIQYAALVFDQVMGFKESVVSSVDLNNSDIIFLEYCEKENLVKNVKESYEKNNLGMYKHVLNKHTNLLGSLKKVVDFRQQGLMDFHKIIKESIIEKSWKKTFYWEECYRTLGLTYERHLSENVTDYTNELSTLNDIATNNVVFNTNSRIIAFDFSMNTLLISIYEDDFDNELKIELPDRCILNFLEKLENIIERSNKSTSIETAKKVKSNDQKRQWWVTRYNLDSEMEKLLKSFDKACNFDHIFDQRVLNKNSELVKTLLDDFVERGIPANKFLIRLIHSTMDLKKIMCIYNKEIKLSELEYIKKKIEGCEDALEHEYLTINHNYFVLTDYFHNVPWESMPSFESMNITRLPSLSILMNLMSKYKEKDEWEISDNGISLILNPKKDLMRTEELFKPIFSGFSEDLKIVGRAPASEEFIKMASLNDLFIFIGHGNGIQYTTPKALKQLNSLSPALLLGCSSVRIHNTKSFYGYGSIMSFFLGGCPMVLGNLWDVTDKDIDLFTLSLFEKLNIVNKKENAENKRVDIACRESRNVCKLRYLNGAAPVVYGLPLKFS</sequence>
<keyword evidence="3" id="KW-0378">Hydrolase</keyword>
<evidence type="ECO:0000256" key="1">
    <source>
        <dbReference type="ARBA" id="ARBA00000451"/>
    </source>
</evidence>
<protein>
    <recommendedName>
        <fullName evidence="2">separase</fullName>
        <ecNumber evidence="2">3.4.22.49</ecNumber>
    </recommendedName>
</protein>
<keyword evidence="7" id="KW-1185">Reference proteome</keyword>
<dbReference type="GO" id="GO:0044732">
    <property type="term" value="C:mitotic spindle pole body"/>
    <property type="evidence" value="ECO:0007669"/>
    <property type="project" value="TreeGrafter"/>
</dbReference>
<dbReference type="InterPro" id="IPR030397">
    <property type="entry name" value="SEPARIN_core_dom"/>
</dbReference>
<dbReference type="GO" id="GO:0005737">
    <property type="term" value="C:cytoplasm"/>
    <property type="evidence" value="ECO:0007669"/>
    <property type="project" value="TreeGrafter"/>
</dbReference>
<dbReference type="Pfam" id="PF03568">
    <property type="entry name" value="Separin_C"/>
    <property type="match status" value="2"/>
</dbReference>
<dbReference type="Proteomes" id="UP000183365">
    <property type="component" value="Unassembled WGS sequence"/>
</dbReference>
<evidence type="ECO:0000256" key="2">
    <source>
        <dbReference type="ARBA" id="ARBA00012489"/>
    </source>
</evidence>
<proteinExistence type="predicted"/>
<accession>A0A1L0B8E3</accession>
<dbReference type="GO" id="GO:0004197">
    <property type="term" value="F:cysteine-type endopeptidase activity"/>
    <property type="evidence" value="ECO:0007669"/>
    <property type="project" value="InterPro"/>
</dbReference>
<evidence type="ECO:0000313" key="6">
    <source>
        <dbReference type="EMBL" id="SGZ41387.1"/>
    </source>
</evidence>
<evidence type="ECO:0000256" key="4">
    <source>
        <dbReference type="ARBA" id="ARBA00022829"/>
    </source>
</evidence>